<dbReference type="GO" id="GO:0045145">
    <property type="term" value="F:single-stranded DNA 5'-3' DNA exonuclease activity"/>
    <property type="evidence" value="ECO:0007669"/>
    <property type="project" value="InterPro"/>
</dbReference>
<evidence type="ECO:0000256" key="4">
    <source>
        <dbReference type="ARBA" id="ARBA00011245"/>
    </source>
</evidence>
<dbReference type="EMBL" id="LN890574">
    <property type="protein sequence ID" value="CUS24441.1"/>
    <property type="molecule type" value="Genomic_DNA"/>
</dbReference>
<evidence type="ECO:0000256" key="11">
    <source>
        <dbReference type="ARBA" id="ARBA00023004"/>
    </source>
</evidence>
<keyword evidence="8" id="KW-0378">Hydrolase</keyword>
<dbReference type="GO" id="GO:0005634">
    <property type="term" value="C:nucleus"/>
    <property type="evidence" value="ECO:0007669"/>
    <property type="project" value="TreeGrafter"/>
</dbReference>
<comment type="subunit">
    <text evidence="4">Monomer.</text>
</comment>
<sequence>MTLKRLSLLTRNVHLPNKITYNPVKSNGSLTPTDEELEIINALPPFQQGSQLLNQSVTKAKRSYLETKLPKVQKLFKSSSDPAYLAYDFPPGLSNPYVDAHARPVIDPVTGDTKYRGTPRLSVTKLLTKRWCELRETYDIYSRIPIFEHNQVKQGRREHQRLEEEVHAPLVNIEEFEANFEVDIPDDPFHSLVEDWYLSIVRLVTLFQKGHAREILCHGYLGSQTGNFVRGTARDDDDVLVSGIIDHLILKQRNVEKPIPSSLNQTLSESIDVDLAQLLNSLPYLVERARKDFEIVVSDVKTRSTKTIPRQQTVVEASKMQVMYYRFLLEDLGKDAATTYQNLLINAQRRGFNVDQPINPAKIINLLEIDPMIRSDMERLQKGEPLGFKPFDNEAQLYTSHPTYNLEELDEKITDLRTRQKYEALFTKWSTPVTLRYFAARLALMYANLGPLLSQNLMIEYYCDNFNFHNVLFTFDAKELERQSYDSARFWFGKRAIEPIKPNMKNLQTYCKYCDYESVCLWRKEGRQTCKSLGQELVRLHYEDNPDTSARE</sequence>
<proteinExistence type="inferred from homology"/>
<keyword evidence="6" id="KW-0479">Metal-binding</keyword>
<protein>
    <recommendedName>
        <fullName evidence="5">Exonuclease V, mitochondrial</fullName>
    </recommendedName>
    <alternativeName>
        <fullName evidence="14">Defects in morphology protein 1</fullName>
    </alternativeName>
</protein>
<gene>
    <name evidence="15" type="ORF">LAQU0_S16e01772g</name>
</gene>
<keyword evidence="11" id="KW-0408">Iron</keyword>
<evidence type="ECO:0000256" key="8">
    <source>
        <dbReference type="ARBA" id="ARBA00022801"/>
    </source>
</evidence>
<dbReference type="Proteomes" id="UP000236544">
    <property type="component" value="Unassembled WGS sequence"/>
</dbReference>
<comment type="similarity">
    <text evidence="3">Belongs to the EXO5 family.</text>
</comment>
<dbReference type="PANTHER" id="PTHR14464:SF4">
    <property type="entry name" value="EXONUCLEASE V"/>
    <property type="match status" value="1"/>
</dbReference>
<evidence type="ECO:0000256" key="12">
    <source>
        <dbReference type="ARBA" id="ARBA00023014"/>
    </source>
</evidence>
<comment type="cofactor">
    <cofactor evidence="2">
        <name>[4Fe-4S] cluster</name>
        <dbReference type="ChEBI" id="CHEBI:49883"/>
    </cofactor>
</comment>
<evidence type="ECO:0000256" key="7">
    <source>
        <dbReference type="ARBA" id="ARBA00022722"/>
    </source>
</evidence>
<dbReference type="GO" id="GO:0036297">
    <property type="term" value="P:interstrand cross-link repair"/>
    <property type="evidence" value="ECO:0007669"/>
    <property type="project" value="TreeGrafter"/>
</dbReference>
<keyword evidence="16" id="KW-1185">Reference proteome</keyword>
<evidence type="ECO:0000256" key="6">
    <source>
        <dbReference type="ARBA" id="ARBA00022485"/>
    </source>
</evidence>
<accession>A0A0P1KWR9</accession>
<evidence type="ECO:0000256" key="10">
    <source>
        <dbReference type="ARBA" id="ARBA00022842"/>
    </source>
</evidence>
<evidence type="ECO:0000256" key="3">
    <source>
        <dbReference type="ARBA" id="ARBA00009797"/>
    </source>
</evidence>
<evidence type="ECO:0000256" key="9">
    <source>
        <dbReference type="ARBA" id="ARBA00022839"/>
    </source>
</evidence>
<keyword evidence="7" id="KW-0540">Nuclease</keyword>
<evidence type="ECO:0000313" key="16">
    <source>
        <dbReference type="Proteomes" id="UP000236544"/>
    </source>
</evidence>
<dbReference type="PANTHER" id="PTHR14464">
    <property type="entry name" value="EXONUCLEASE V"/>
    <property type="match status" value="1"/>
</dbReference>
<dbReference type="InterPro" id="IPR019190">
    <property type="entry name" value="EXOV"/>
</dbReference>
<dbReference type="Pfam" id="PF09810">
    <property type="entry name" value="Exo5"/>
    <property type="match status" value="1"/>
</dbReference>
<evidence type="ECO:0000256" key="13">
    <source>
        <dbReference type="ARBA" id="ARBA00023125"/>
    </source>
</evidence>
<evidence type="ECO:0000313" key="15">
    <source>
        <dbReference type="EMBL" id="CUS24441.1"/>
    </source>
</evidence>
<keyword evidence="6" id="KW-0004">4Fe-4S</keyword>
<reference evidence="16" key="1">
    <citation type="submission" date="2015-10" db="EMBL/GenBank/DDBJ databases">
        <authorList>
            <person name="Devillers H."/>
        </authorList>
    </citation>
    <scope>NUCLEOTIDE SEQUENCE [LARGE SCALE GENOMIC DNA]</scope>
</reference>
<name>A0A0P1KWR9_9SACH</name>
<keyword evidence="10" id="KW-0460">Magnesium</keyword>
<keyword evidence="9" id="KW-0269">Exonuclease</keyword>
<evidence type="ECO:0000256" key="2">
    <source>
        <dbReference type="ARBA" id="ARBA00001966"/>
    </source>
</evidence>
<dbReference type="GO" id="GO:0005739">
    <property type="term" value="C:mitochondrion"/>
    <property type="evidence" value="ECO:0007669"/>
    <property type="project" value="TreeGrafter"/>
</dbReference>
<keyword evidence="13" id="KW-0238">DNA-binding</keyword>
<dbReference type="OrthoDB" id="354769at2759"/>
<dbReference type="GO" id="GO:0003677">
    <property type="term" value="F:DNA binding"/>
    <property type="evidence" value="ECO:0007669"/>
    <property type="project" value="UniProtKB-KW"/>
</dbReference>
<evidence type="ECO:0000256" key="1">
    <source>
        <dbReference type="ARBA" id="ARBA00001946"/>
    </source>
</evidence>
<evidence type="ECO:0000256" key="14">
    <source>
        <dbReference type="ARBA" id="ARBA00030412"/>
    </source>
</evidence>
<comment type="cofactor">
    <cofactor evidence="1">
        <name>Mg(2+)</name>
        <dbReference type="ChEBI" id="CHEBI:18420"/>
    </cofactor>
</comment>
<organism evidence="15 16">
    <name type="scientific">Lachancea quebecensis</name>
    <dbReference type="NCBI Taxonomy" id="1654605"/>
    <lineage>
        <taxon>Eukaryota</taxon>
        <taxon>Fungi</taxon>
        <taxon>Dikarya</taxon>
        <taxon>Ascomycota</taxon>
        <taxon>Saccharomycotina</taxon>
        <taxon>Saccharomycetes</taxon>
        <taxon>Saccharomycetales</taxon>
        <taxon>Saccharomycetaceae</taxon>
        <taxon>Lachancea</taxon>
    </lineage>
</organism>
<evidence type="ECO:0000256" key="5">
    <source>
        <dbReference type="ARBA" id="ARBA00013561"/>
    </source>
</evidence>
<keyword evidence="12" id="KW-0411">Iron-sulfur</keyword>
<dbReference type="GO" id="GO:0051539">
    <property type="term" value="F:4 iron, 4 sulfur cluster binding"/>
    <property type="evidence" value="ECO:0007669"/>
    <property type="project" value="UniProtKB-KW"/>
</dbReference>
<dbReference type="AlphaFoldDB" id="A0A0P1KWR9"/>